<keyword evidence="2" id="KW-0001">2Fe-2S</keyword>
<dbReference type="PROSITE" id="PS51384">
    <property type="entry name" value="FAD_FR"/>
    <property type="match status" value="1"/>
</dbReference>
<dbReference type="SUPFAM" id="SSF63380">
    <property type="entry name" value="Riboflavin synthase domain-like"/>
    <property type="match status" value="1"/>
</dbReference>
<evidence type="ECO:0000259" key="4">
    <source>
        <dbReference type="PROSITE" id="PS51085"/>
    </source>
</evidence>
<dbReference type="Gene3D" id="2.40.30.10">
    <property type="entry name" value="Translation factors"/>
    <property type="match status" value="1"/>
</dbReference>
<comment type="cofactor">
    <cofactor evidence="3">
        <name>[2Fe-2S] cluster</name>
        <dbReference type="ChEBI" id="CHEBI:190135"/>
    </cofactor>
</comment>
<proteinExistence type="predicted"/>
<evidence type="ECO:0000259" key="5">
    <source>
        <dbReference type="PROSITE" id="PS51384"/>
    </source>
</evidence>
<dbReference type="InterPro" id="IPR006058">
    <property type="entry name" value="2Fe2S_fd_BS"/>
</dbReference>
<keyword evidence="2" id="KW-0479">Metal-binding</keyword>
<keyword evidence="2" id="KW-0408">Iron</keyword>
<reference evidence="6 7" key="1">
    <citation type="submission" date="2014-11" db="EMBL/GenBank/DDBJ databases">
        <title>Genome of a novel goose pathogen.</title>
        <authorList>
            <person name="Hansen C.M."/>
            <person name="Hueffer K."/>
            <person name="Choi S.C."/>
        </authorList>
    </citation>
    <scope>NUCLEOTIDE SEQUENCE [LARGE SCALE GENOMIC DNA]</scope>
    <source>
        <strain evidence="6 7">KH1503</strain>
    </source>
</reference>
<dbReference type="InterPro" id="IPR017938">
    <property type="entry name" value="Riboflavin_synthase-like_b-brl"/>
</dbReference>
<dbReference type="EMBL" id="JTDO01000002">
    <property type="protein sequence ID" value="KLT73662.1"/>
    <property type="molecule type" value="Genomic_DNA"/>
</dbReference>
<dbReference type="InterPro" id="IPR012675">
    <property type="entry name" value="Beta-grasp_dom_sf"/>
</dbReference>
<dbReference type="Pfam" id="PF00175">
    <property type="entry name" value="NAD_binding_1"/>
    <property type="match status" value="1"/>
</dbReference>
<dbReference type="PANTHER" id="PTHR47354:SF5">
    <property type="entry name" value="PROTEIN RFBI"/>
    <property type="match status" value="1"/>
</dbReference>
<sequence length="337" mass="37601">MPYTVTLSPDNTEFPINDNEPILAAAKRYGLNLPHSCQNGICGQCKAEILEGEIIQGPHAELALSSEETVHGKILMCCCGVKSNIHLKVPAYNGIKAPPVKTLPTRITAIEIRNHTAIVTLTLPKAPPFIFHPGQYIDILLPNNQTRSYSIANNPQYTEWLELHIRKHDNGLFSNMIFNDKPTVQPKSILRIRGPLGTFSLREGQKPIIFLAAGTGFAPIQSMLHHLINIDSIRPIHLYWGMRTIQDFYALDTAENLIAQLPNARFTPVLSRANSDWHGARGYVQDHVIQDYPDLSGYEVYTCGSPQMIQAAKTVLSERCRLPEHAFFSDIFLPAST</sequence>
<dbReference type="RefSeq" id="WP_047760161.1">
    <property type="nucleotide sequence ID" value="NZ_CP091510.1"/>
</dbReference>
<dbReference type="PROSITE" id="PS00197">
    <property type="entry name" value="2FE2S_FER_1"/>
    <property type="match status" value="1"/>
</dbReference>
<dbReference type="PROSITE" id="PS51085">
    <property type="entry name" value="2FE2S_FER_2"/>
    <property type="match status" value="1"/>
</dbReference>
<dbReference type="InterPro" id="IPR001709">
    <property type="entry name" value="Flavoprot_Pyr_Nucl_cyt_Rdtase"/>
</dbReference>
<name>A0A0J0YU55_9NEIS</name>
<dbReference type="GO" id="GO:0016491">
    <property type="term" value="F:oxidoreductase activity"/>
    <property type="evidence" value="ECO:0007669"/>
    <property type="project" value="InterPro"/>
</dbReference>
<evidence type="ECO:0000256" key="3">
    <source>
        <dbReference type="ARBA" id="ARBA00034078"/>
    </source>
</evidence>
<feature type="domain" description="FAD-binding FR-type" evidence="5">
    <location>
        <begin position="100"/>
        <end position="202"/>
    </location>
</feature>
<gene>
    <name evidence="6" type="ORF">PL75_01575</name>
</gene>
<evidence type="ECO:0000313" key="7">
    <source>
        <dbReference type="Proteomes" id="UP000036027"/>
    </source>
</evidence>
<evidence type="ECO:0000256" key="1">
    <source>
        <dbReference type="ARBA" id="ARBA00001974"/>
    </source>
</evidence>
<dbReference type="InterPro" id="IPR001041">
    <property type="entry name" value="2Fe-2S_ferredoxin-type"/>
</dbReference>
<dbReference type="PATRIC" id="fig|1470200.3.peg.1115"/>
<comment type="caution">
    <text evidence="6">The sequence shown here is derived from an EMBL/GenBank/DDBJ whole genome shotgun (WGS) entry which is preliminary data.</text>
</comment>
<dbReference type="CDD" id="cd00207">
    <property type="entry name" value="fer2"/>
    <property type="match status" value="1"/>
</dbReference>
<dbReference type="PRINTS" id="PR00410">
    <property type="entry name" value="PHEHYDRXLASE"/>
</dbReference>
<dbReference type="SUPFAM" id="SSF52343">
    <property type="entry name" value="Ferredoxin reductase-like, C-terminal NADP-linked domain"/>
    <property type="match status" value="1"/>
</dbReference>
<dbReference type="InterPro" id="IPR036010">
    <property type="entry name" value="2Fe-2S_ferredoxin-like_sf"/>
</dbReference>
<dbReference type="PRINTS" id="PR00371">
    <property type="entry name" value="FPNCR"/>
</dbReference>
<dbReference type="STRING" id="1470200.PL75_01575"/>
<dbReference type="Gene3D" id="3.10.20.30">
    <property type="match status" value="1"/>
</dbReference>
<comment type="cofactor">
    <cofactor evidence="1">
        <name>FAD</name>
        <dbReference type="ChEBI" id="CHEBI:57692"/>
    </cofactor>
</comment>
<keyword evidence="7" id="KW-1185">Reference proteome</keyword>
<dbReference type="GO" id="GO:0051537">
    <property type="term" value="F:2 iron, 2 sulfur cluster binding"/>
    <property type="evidence" value="ECO:0007669"/>
    <property type="project" value="UniProtKB-KW"/>
</dbReference>
<evidence type="ECO:0000256" key="2">
    <source>
        <dbReference type="ARBA" id="ARBA00022714"/>
    </source>
</evidence>
<organism evidence="6 7">
    <name type="scientific">Neisseria arctica</name>
    <dbReference type="NCBI Taxonomy" id="1470200"/>
    <lineage>
        <taxon>Bacteria</taxon>
        <taxon>Pseudomonadati</taxon>
        <taxon>Pseudomonadota</taxon>
        <taxon>Betaproteobacteria</taxon>
        <taxon>Neisseriales</taxon>
        <taxon>Neisseriaceae</taxon>
        <taxon>Neisseria</taxon>
    </lineage>
</organism>
<keyword evidence="2" id="KW-0411">Iron-sulfur</keyword>
<dbReference type="InterPro" id="IPR050415">
    <property type="entry name" value="MRET"/>
</dbReference>
<dbReference type="InterPro" id="IPR001433">
    <property type="entry name" value="OxRdtase_FAD/NAD-bd"/>
</dbReference>
<evidence type="ECO:0000313" key="6">
    <source>
        <dbReference type="EMBL" id="KLT73662.1"/>
    </source>
</evidence>
<dbReference type="InterPro" id="IPR008333">
    <property type="entry name" value="Cbr1-like_FAD-bd_dom"/>
</dbReference>
<dbReference type="OrthoDB" id="9806195at2"/>
<dbReference type="Pfam" id="PF00970">
    <property type="entry name" value="FAD_binding_6"/>
    <property type="match status" value="1"/>
</dbReference>
<dbReference type="InterPro" id="IPR039261">
    <property type="entry name" value="FNR_nucleotide-bd"/>
</dbReference>
<dbReference type="Pfam" id="PF00111">
    <property type="entry name" value="Fer2"/>
    <property type="match status" value="1"/>
</dbReference>
<dbReference type="AlphaFoldDB" id="A0A0J0YU55"/>
<dbReference type="CDD" id="cd06189">
    <property type="entry name" value="flavin_oxioreductase"/>
    <property type="match status" value="1"/>
</dbReference>
<dbReference type="PANTHER" id="PTHR47354">
    <property type="entry name" value="NADH OXIDOREDUCTASE HCR"/>
    <property type="match status" value="1"/>
</dbReference>
<dbReference type="InterPro" id="IPR017927">
    <property type="entry name" value="FAD-bd_FR_type"/>
</dbReference>
<dbReference type="Proteomes" id="UP000036027">
    <property type="component" value="Unassembled WGS sequence"/>
</dbReference>
<accession>A0A0J0YU55</accession>
<dbReference type="SUPFAM" id="SSF54292">
    <property type="entry name" value="2Fe-2S ferredoxin-like"/>
    <property type="match status" value="1"/>
</dbReference>
<dbReference type="Gene3D" id="3.40.50.80">
    <property type="entry name" value="Nucleotide-binding domain of ferredoxin-NADP reductase (FNR) module"/>
    <property type="match status" value="1"/>
</dbReference>
<feature type="domain" description="2Fe-2S ferredoxin-type" evidence="4">
    <location>
        <begin position="3"/>
        <end position="93"/>
    </location>
</feature>
<protein>
    <submittedName>
        <fullName evidence="6">CDP-6-deoxy-delta-3,4-glucoseen reductase</fullName>
    </submittedName>
</protein>